<dbReference type="Proteomes" id="UP000182486">
    <property type="component" value="Unassembled WGS sequence"/>
</dbReference>
<dbReference type="InterPro" id="IPR036259">
    <property type="entry name" value="MFS_trans_sf"/>
</dbReference>
<proteinExistence type="predicted"/>
<feature type="transmembrane region" description="Helical" evidence="1">
    <location>
        <begin position="17"/>
        <end position="37"/>
    </location>
</feature>
<comment type="caution">
    <text evidence="2">The sequence shown here is derived from an EMBL/GenBank/DDBJ whole genome shotgun (WGS) entry which is preliminary data.</text>
</comment>
<dbReference type="RefSeq" id="WP_071809370.1">
    <property type="nucleotide sequence ID" value="NZ_MEIA01000484.1"/>
</dbReference>
<evidence type="ECO:0000256" key="1">
    <source>
        <dbReference type="SAM" id="Phobius"/>
    </source>
</evidence>
<accession>A0A1K0FYV5</accession>
<keyword evidence="1" id="KW-0472">Membrane</keyword>
<keyword evidence="1" id="KW-0812">Transmembrane</keyword>
<reference evidence="2 3" key="1">
    <citation type="submission" date="2016-09" db="EMBL/GenBank/DDBJ databases">
        <title>Couchioplanes caeruleus draft genome sequence.</title>
        <authorList>
            <person name="Sheehan J."/>
            <person name="Caffrey P."/>
        </authorList>
    </citation>
    <scope>NUCLEOTIDE SEQUENCE [LARGE SCALE GENOMIC DNA]</scope>
    <source>
        <strain evidence="2 3">DSM 43634</strain>
    </source>
</reference>
<evidence type="ECO:0000313" key="3">
    <source>
        <dbReference type="Proteomes" id="UP000182486"/>
    </source>
</evidence>
<feature type="transmembrane region" description="Helical" evidence="1">
    <location>
        <begin position="208"/>
        <end position="229"/>
    </location>
</feature>
<evidence type="ECO:0000313" key="2">
    <source>
        <dbReference type="EMBL" id="OJF10234.1"/>
    </source>
</evidence>
<name>A0A1K0FYV5_9ACTN</name>
<organism evidence="2 3">
    <name type="scientific">Couchioplanes caeruleus subsp. caeruleus</name>
    <dbReference type="NCBI Taxonomy" id="56427"/>
    <lineage>
        <taxon>Bacteria</taxon>
        <taxon>Bacillati</taxon>
        <taxon>Actinomycetota</taxon>
        <taxon>Actinomycetes</taxon>
        <taxon>Micromonosporales</taxon>
        <taxon>Micromonosporaceae</taxon>
        <taxon>Couchioplanes</taxon>
    </lineage>
</organism>
<dbReference type="EMBL" id="MEIA01000484">
    <property type="protein sequence ID" value="OJF10234.1"/>
    <property type="molecule type" value="Genomic_DNA"/>
</dbReference>
<feature type="transmembrane region" description="Helical" evidence="1">
    <location>
        <begin position="241"/>
        <end position="264"/>
    </location>
</feature>
<feature type="transmembrane region" description="Helical" evidence="1">
    <location>
        <begin position="271"/>
        <end position="289"/>
    </location>
</feature>
<sequence>MTDEDNQIKSVRQFRRFAVVVCLAGALVQLALTAYYLGMGHRAMPHDVPVGLVSPAAKQAAILDLLERDGVFEVSVYPSAAELQTAIKRRDVYGGVDVTAAQPHLYVAGAAGPAAATLLRTTYTSVIAQQNGQQLAALAAKGDTISVAEARVLNTPPPITDVVPLPPDDVNGASLGFLTQALALGGTIASVGLGRLIPRTRRSWARGLGHLATLIVYALASAAVVLWSMSWFGVGAGADHAAMFGIFALVSLAITGSTAGAVALIGPAGALLGAVYFTIGTVISGASILPEFLPSFGRVLGENLPTGAGVQAVRYDLYFPQAPIGGPLLVLALYAGIGCLLVLVTNLLPNRTDRTSELDLEVKDRIEGNEVRQPVAIG</sequence>
<dbReference type="AlphaFoldDB" id="A0A1K0FYV5"/>
<keyword evidence="1" id="KW-1133">Transmembrane helix</keyword>
<dbReference type="SUPFAM" id="SSF103473">
    <property type="entry name" value="MFS general substrate transporter"/>
    <property type="match status" value="1"/>
</dbReference>
<feature type="transmembrane region" description="Helical" evidence="1">
    <location>
        <begin position="324"/>
        <end position="348"/>
    </location>
</feature>
<gene>
    <name evidence="2" type="ORF">BG844_33045</name>
</gene>
<protein>
    <submittedName>
        <fullName evidence="2">Uncharacterized protein</fullName>
    </submittedName>
</protein>
<keyword evidence="3" id="KW-1185">Reference proteome</keyword>
<feature type="transmembrane region" description="Helical" evidence="1">
    <location>
        <begin position="175"/>
        <end position="196"/>
    </location>
</feature>